<protein>
    <submittedName>
        <fullName evidence="3">DUF418 domain-containing protein</fullName>
    </submittedName>
</protein>
<keyword evidence="1" id="KW-0472">Membrane</keyword>
<dbReference type="RefSeq" id="WP_206728622.1">
    <property type="nucleotide sequence ID" value="NZ_CP071090.1"/>
</dbReference>
<feature type="transmembrane region" description="Helical" evidence="1">
    <location>
        <begin position="312"/>
        <end position="332"/>
    </location>
</feature>
<evidence type="ECO:0000313" key="3">
    <source>
        <dbReference type="EMBL" id="QSQ27095.1"/>
    </source>
</evidence>
<feature type="domain" description="DUF418" evidence="2">
    <location>
        <begin position="251"/>
        <end position="419"/>
    </location>
</feature>
<feature type="transmembrane region" description="Helical" evidence="1">
    <location>
        <begin position="230"/>
        <end position="250"/>
    </location>
</feature>
<organism evidence="3 4">
    <name type="scientific">Pyxidicoccus parkwayensis</name>
    <dbReference type="NCBI Taxonomy" id="2813578"/>
    <lineage>
        <taxon>Bacteria</taxon>
        <taxon>Pseudomonadati</taxon>
        <taxon>Myxococcota</taxon>
        <taxon>Myxococcia</taxon>
        <taxon>Myxococcales</taxon>
        <taxon>Cystobacterineae</taxon>
        <taxon>Myxococcaceae</taxon>
        <taxon>Pyxidicoccus</taxon>
    </lineage>
</organism>
<evidence type="ECO:0000256" key="1">
    <source>
        <dbReference type="SAM" id="Phobius"/>
    </source>
</evidence>
<feature type="transmembrane region" description="Helical" evidence="1">
    <location>
        <begin position="73"/>
        <end position="99"/>
    </location>
</feature>
<dbReference type="Pfam" id="PF04235">
    <property type="entry name" value="DUF418"/>
    <property type="match status" value="1"/>
</dbReference>
<dbReference type="InterPro" id="IPR052529">
    <property type="entry name" value="Bact_Transport_Assoc"/>
</dbReference>
<accession>A0ABX7P9I2</accession>
<dbReference type="InterPro" id="IPR007349">
    <property type="entry name" value="DUF418"/>
</dbReference>
<dbReference type="Proteomes" id="UP000662747">
    <property type="component" value="Chromosome"/>
</dbReference>
<feature type="transmembrane region" description="Helical" evidence="1">
    <location>
        <begin position="158"/>
        <end position="177"/>
    </location>
</feature>
<proteinExistence type="predicted"/>
<evidence type="ECO:0000259" key="2">
    <source>
        <dbReference type="Pfam" id="PF04235"/>
    </source>
</evidence>
<dbReference type="EMBL" id="CP071090">
    <property type="protein sequence ID" value="QSQ27095.1"/>
    <property type="molecule type" value="Genomic_DNA"/>
</dbReference>
<evidence type="ECO:0000313" key="4">
    <source>
        <dbReference type="Proteomes" id="UP000662747"/>
    </source>
</evidence>
<feature type="transmembrane region" description="Helical" evidence="1">
    <location>
        <begin position="352"/>
        <end position="371"/>
    </location>
</feature>
<feature type="transmembrane region" description="Helical" evidence="1">
    <location>
        <begin position="270"/>
        <end position="292"/>
    </location>
</feature>
<reference evidence="3 4" key="1">
    <citation type="submission" date="2021-02" db="EMBL/GenBank/DDBJ databases">
        <title>De Novo genome assembly of isolated myxobacteria.</title>
        <authorList>
            <person name="Stevens D.C."/>
        </authorList>
    </citation>
    <scope>NUCLEOTIDE SEQUENCE [LARGE SCALE GENOMIC DNA]</scope>
    <source>
        <strain evidence="4">SCPEA02</strain>
    </source>
</reference>
<name>A0ABX7P9I2_9BACT</name>
<feature type="transmembrane region" description="Helical" evidence="1">
    <location>
        <begin position="31"/>
        <end position="52"/>
    </location>
</feature>
<feature type="transmembrane region" description="Helical" evidence="1">
    <location>
        <begin position="377"/>
        <end position="401"/>
    </location>
</feature>
<gene>
    <name evidence="3" type="ORF">JY651_20225</name>
</gene>
<dbReference type="PANTHER" id="PTHR30590">
    <property type="entry name" value="INNER MEMBRANE PROTEIN"/>
    <property type="match status" value="1"/>
</dbReference>
<feature type="transmembrane region" description="Helical" evidence="1">
    <location>
        <begin position="119"/>
        <end position="151"/>
    </location>
</feature>
<keyword evidence="1" id="KW-1133">Transmembrane helix</keyword>
<sequence length="438" mass="48520">MTSTDTLPAALPEARPIDTAERLPLLDTLRGFALCGVFMANVYLWFSGRMFLSRAQYEVTYKDATWLDTTLNYVFGVLIGGRFITLFSFLFGLGFAVQLGRAERRGASVVPVYSRRLTVMLLLGLAHLFLLFQGDIVSTYALLGFALLFFYRRSDRTLLTWAAVLIFLVPVLEQVALHLPEWLGGPGAREAAKASAEHGAALRAQVLEAFMHGSWLDTVRVGAAYYVGDLGRMLSIFFPVIVGRFLLGLWAGRNRIFHDAPAHLPFFRRLLAWGLGLGLLSSGVGVLVGQLMSRKVISPESLPWLPIALAPVRHLGEMAVASVYVASLTLLFQREAWRRRLSVLAPVGRMALTNYLLESVMGVAVFYGYGLEWMNTLGTSAQFCMALGLFSLQVVFSHLWLARFRFGPVEWVTRSLTYGRAQPMRRGAAPGDSEVVNA</sequence>
<keyword evidence="4" id="KW-1185">Reference proteome</keyword>
<keyword evidence="1" id="KW-0812">Transmembrane</keyword>
<dbReference type="PANTHER" id="PTHR30590:SF2">
    <property type="entry name" value="INNER MEMBRANE PROTEIN"/>
    <property type="match status" value="1"/>
</dbReference>